<feature type="domain" description="IPT/TIG" evidence="2">
    <location>
        <begin position="1038"/>
        <end position="1141"/>
    </location>
</feature>
<name>A4RRB6_OSTLU</name>
<dbReference type="EMBL" id="CP000581">
    <property type="protein sequence ID" value="ABO93836.1"/>
    <property type="molecule type" value="Genomic_DNA"/>
</dbReference>
<keyword evidence="1" id="KW-0677">Repeat</keyword>
<dbReference type="STRING" id="436017.A4RRB6"/>
<gene>
    <name evidence="3" type="ORF">OSTLU_13808</name>
</gene>
<dbReference type="InterPro" id="IPR014756">
    <property type="entry name" value="Ig_E-set"/>
</dbReference>
<dbReference type="PANTHER" id="PTHR46388">
    <property type="entry name" value="NHL REPEAT-CONTAINING PROTEIN 2"/>
    <property type="match status" value="1"/>
</dbReference>
<organism evidence="3 4">
    <name type="scientific">Ostreococcus lucimarinus (strain CCE9901)</name>
    <dbReference type="NCBI Taxonomy" id="436017"/>
    <lineage>
        <taxon>Eukaryota</taxon>
        <taxon>Viridiplantae</taxon>
        <taxon>Chlorophyta</taxon>
        <taxon>Mamiellophyceae</taxon>
        <taxon>Mamiellales</taxon>
        <taxon>Bathycoccaceae</taxon>
        <taxon>Ostreococcus</taxon>
    </lineage>
</organism>
<dbReference type="HOGENOM" id="CLU_238540_0_0_1"/>
<dbReference type="SUPFAM" id="SSF81296">
    <property type="entry name" value="E set domains"/>
    <property type="match status" value="1"/>
</dbReference>
<dbReference type="Gene3D" id="2.120.10.30">
    <property type="entry name" value="TolB, C-terminal domain"/>
    <property type="match status" value="4"/>
</dbReference>
<keyword evidence="4" id="KW-1185">Reference proteome</keyword>
<dbReference type="Pfam" id="PF01833">
    <property type="entry name" value="TIG"/>
    <property type="match status" value="3"/>
</dbReference>
<dbReference type="InterPro" id="IPR011042">
    <property type="entry name" value="6-blade_b-propeller_TolB-like"/>
</dbReference>
<dbReference type="eggNOG" id="KOG2177">
    <property type="taxonomic scope" value="Eukaryota"/>
</dbReference>
<accession>A4RRB6</accession>
<dbReference type="Pfam" id="PF01436">
    <property type="entry name" value="NHL"/>
    <property type="match status" value="1"/>
</dbReference>
<evidence type="ECO:0000313" key="3">
    <source>
        <dbReference type="EMBL" id="ABO93836.1"/>
    </source>
</evidence>
<dbReference type="PANTHER" id="PTHR46388:SF2">
    <property type="entry name" value="NHL REPEAT-CONTAINING PROTEIN 2"/>
    <property type="match status" value="1"/>
</dbReference>
<evidence type="ECO:0000259" key="2">
    <source>
        <dbReference type="Pfam" id="PF01833"/>
    </source>
</evidence>
<protein>
    <recommendedName>
        <fullName evidence="2">IPT/TIG domain-containing protein</fullName>
    </recommendedName>
</protein>
<dbReference type="KEGG" id="olu:OSTLU_13808"/>
<dbReference type="OMA" id="KINAVSC"/>
<dbReference type="InterPro" id="IPR002909">
    <property type="entry name" value="IPT_dom"/>
</dbReference>
<feature type="domain" description="IPT/TIG" evidence="2">
    <location>
        <begin position="925"/>
        <end position="1032"/>
    </location>
</feature>
<evidence type="ECO:0000313" key="4">
    <source>
        <dbReference type="Proteomes" id="UP000001568"/>
    </source>
</evidence>
<dbReference type="GeneID" id="4999557"/>
<feature type="domain" description="IPT/TIG" evidence="2">
    <location>
        <begin position="1579"/>
        <end position="1664"/>
    </location>
</feature>
<proteinExistence type="predicted"/>
<dbReference type="SUPFAM" id="SSF63825">
    <property type="entry name" value="YWTD domain"/>
    <property type="match status" value="1"/>
</dbReference>
<sequence>MSPRARHFRFKRRARAVRCALVALCAALAGAVVTATFDVLGCHDNGVVGTIVGAGVEGMRDGRFEKSFLRAPAGAACNATVCYVTESGNNAVKTINIAKSEMVMYAGSTAGTAGSTDGKAKACAEKGETQALFKQPASVVLVSQSSSYYAAGDVLVVDSGNNAIRRVSGDDVSTLITGLAFAPTAMVFDESDGAIYFLGSSQNHVSKIAYGSGTVSTYAGSQGTSGLVDNVTPSSARFNAPEGLALDGANRILYVADTGNHAVRAIDLSTGAVTTVLGDGTISASGAVLDSDGILSTPARFNYPAGIAYNLDSSLSSGVLLVTDRGTHQIRKIILTDATASNAATVVTVAGSYTGTSGFRDSTVGSAALLNKPVSISYVSGSTYVVVDQDNHAIRKVSLEAPVQITFTMQSVADIEKTEQSHDLVIEEYGSYSVNGPPYNETTHFSGVLTYFGEIHELVMCAYPSVEYFVKFEGAMQATVKDASYLYFGYTGATVDNSLARTFRIRGPGCTDASAPNYNPFATSDDGSCVSGVQLRFTVGAYGVIDHAVYEFEGPGFYISDSFESGSGEAHYEQSIDFDFMAYPGAVYIATFYGALNASLTTVSGQSGLGATLITYWTYTSSQASDQSVQRARVIGPGCIDPSYPSYDQYALASDEVNACTFASTMRVVLNASASAESWYDFGSIVGTSDQVASVDGISLDNATDQFVLDMSVTPGVYEFESYGDVSGAIQQYDSGSYTNLRTWLGTDSSLRTDSYGFSTTTDSERITVSFPFTFSLNIGANGVVGYAGGVLVGDDGTSSVTFVEGSVPALATITSTFTQVASSTSIKNSLWYTSNTNILGVSTYVMALTPTGYQLAVSAALSLKYDKTGVPSQEGNENIVLFKASDSTMQDAITLYGATFDAANGIASATIDSMGTYGVAFRATVRSISPPRGWLDGDVTVTLDGVDFSSLSTVNTVTTYQKCRWGETFTVATTVASSDTRSQLSGSDSTILGTKINAVSCQSPVVAYAGFTIVEFHDSRNGMSSDTRFVYLQTASPQVRAVVPPEGVSSGGTVVSLSGSFLRAGAVASDWEKYDLDTTFFANSGPTTVSCVFGSTTSSGIAVSSAFARCESPPSTTTASKTLRVGDLSHQVAGYGVYTYVTDFDAGITTSAYEDHSGDSSFTDGGVVVDLYAATGSLTKQRNSFYDWRCLFGTVSVAARRKPYGDLSCVSTSIARGTTVDVRLVGPLGEHSLLLGNITAATIASTYVDSIVTLPGTPKIVETITIIERAISPPVWEPLKWVSTAHALVATPGGSWSGTSQGYGHGTYGVANCTFTTDAGVVTTRVANIISSALVVCEAPITAAEEWYSLTITSNGVSSGSPRTSLKAWYEPVTRSGSYSLGDVVDAWLPSATAGGVVIRPYFLPSSASSVSTLCYFGVSIDPVAYSSSVCTVPRSLSPGFVAITLGVASVGPSFAHQIEILEPVHASMVLPRFVDANGGSIVDIMGRDLYSGPGAMLIYCAYKDSSTIIEAVFVSSGLLKCETGLSSNTIYRDQKDLGIGRYGDFYGTEPIELSLSPGKGTIALAANVFGLQTLLTPTVTAVSPVASSAQGGAIFAVTGTQFASQTGYANCVFGNVFVAAMVYNSTYADCVVPSLYPMRTYDVSFAVTGSAGQRELDVGFAYANGTALAFSAY</sequence>
<reference evidence="3 4" key="1">
    <citation type="journal article" date="2007" name="Proc. Natl. Acad. Sci. U.S.A.">
        <title>The tiny eukaryote Ostreococcus provides genomic insights into the paradox of plankton speciation.</title>
        <authorList>
            <person name="Palenik B."/>
            <person name="Grimwood J."/>
            <person name="Aerts A."/>
            <person name="Rouze P."/>
            <person name="Salamov A."/>
            <person name="Putnam N."/>
            <person name="Dupont C."/>
            <person name="Jorgensen R."/>
            <person name="Derelle E."/>
            <person name="Rombauts S."/>
            <person name="Zhou K."/>
            <person name="Otillar R."/>
            <person name="Merchant S.S."/>
            <person name="Podell S."/>
            <person name="Gaasterland T."/>
            <person name="Napoli C."/>
            <person name="Gendler K."/>
            <person name="Manuell A."/>
            <person name="Tai V."/>
            <person name="Vallon O."/>
            <person name="Piganeau G."/>
            <person name="Jancek S."/>
            <person name="Heijde M."/>
            <person name="Jabbari K."/>
            <person name="Bowler C."/>
            <person name="Lohr M."/>
            <person name="Robbens S."/>
            <person name="Werner G."/>
            <person name="Dubchak I."/>
            <person name="Pazour G.J."/>
            <person name="Ren Q."/>
            <person name="Paulsen I."/>
            <person name="Delwiche C."/>
            <person name="Schmutz J."/>
            <person name="Rokhsar D."/>
            <person name="Van de Peer Y."/>
            <person name="Moreau H."/>
            <person name="Grigoriev I.V."/>
        </authorList>
    </citation>
    <scope>NUCLEOTIDE SEQUENCE [LARGE SCALE GENOMIC DNA]</scope>
    <source>
        <strain evidence="3 4">CCE9901</strain>
    </source>
</reference>
<dbReference type="InterPro" id="IPR001258">
    <property type="entry name" value="NHL_repeat"/>
</dbReference>
<dbReference type="Proteomes" id="UP000001568">
    <property type="component" value="Chromosome 1"/>
</dbReference>
<dbReference type="Gramene" id="ABO93836">
    <property type="protein sequence ID" value="ABO93836"/>
    <property type="gene ID" value="OSTLU_13808"/>
</dbReference>
<dbReference type="RefSeq" id="XP_001415544.1">
    <property type="nucleotide sequence ID" value="XM_001415507.1"/>
</dbReference>
<dbReference type="Gene3D" id="2.60.40.10">
    <property type="entry name" value="Immunoglobulins"/>
    <property type="match status" value="2"/>
</dbReference>
<dbReference type="InterPro" id="IPR013783">
    <property type="entry name" value="Ig-like_fold"/>
</dbReference>
<dbReference type="OrthoDB" id="533095at2759"/>
<evidence type="ECO:0000256" key="1">
    <source>
        <dbReference type="ARBA" id="ARBA00022737"/>
    </source>
</evidence>